<protein>
    <recommendedName>
        <fullName evidence="2">Inner membrane protein YgaP-like transmembrane domain-containing protein</fullName>
    </recommendedName>
</protein>
<keyword evidence="1" id="KW-0472">Membrane</keyword>
<reference evidence="3 4" key="1">
    <citation type="journal article" date="2015" name="PLoS ONE">
        <title>Azotobacter Genomes: The Genome of Azotobacter chroococcum NCIMB 8003 (ATCC 4412).</title>
        <authorList>
            <person name="Robson R.L."/>
            <person name="Jones R."/>
            <person name="Robson R.M."/>
            <person name="Schwartz A."/>
            <person name="Richardson T.H."/>
        </authorList>
    </citation>
    <scope>NUCLEOTIDE SEQUENCE [LARGE SCALE GENOMIC DNA]</scope>
    <source>
        <strain evidence="3 4">NCIMB 8003</strain>
    </source>
</reference>
<evidence type="ECO:0000256" key="1">
    <source>
        <dbReference type="SAM" id="Phobius"/>
    </source>
</evidence>
<feature type="domain" description="Inner membrane protein YgaP-like transmembrane" evidence="2">
    <location>
        <begin position="1"/>
        <end position="59"/>
    </location>
</feature>
<keyword evidence="1" id="KW-0812">Transmembrane</keyword>
<evidence type="ECO:0000313" key="4">
    <source>
        <dbReference type="Proteomes" id="UP000068210"/>
    </source>
</evidence>
<gene>
    <name evidence="3" type="ORF">Achr_16840</name>
</gene>
<dbReference type="KEGG" id="acx:Achr_16840"/>
<dbReference type="RefSeq" id="WP_082045394.1">
    <property type="nucleotide sequence ID" value="NZ_CP010415.1"/>
</dbReference>
<evidence type="ECO:0000259" key="2">
    <source>
        <dbReference type="Pfam" id="PF11127"/>
    </source>
</evidence>
<dbReference type="EMBL" id="CP010415">
    <property type="protein sequence ID" value="AJE21141.1"/>
    <property type="molecule type" value="Genomic_DNA"/>
</dbReference>
<accession>A0A0C4WLR0</accession>
<proteinExistence type="predicted"/>
<sequence length="62" mass="6598">MQKNIGSIEKIARIVIGIALVIWAIAGGPLWAWAGAMLLATGLLSWCPARMLFGGRSCSVEK</sequence>
<organism evidence="3 4">
    <name type="scientific">Azotobacter chroococcum NCIMB 8003</name>
    <dbReference type="NCBI Taxonomy" id="1328314"/>
    <lineage>
        <taxon>Bacteria</taxon>
        <taxon>Pseudomonadati</taxon>
        <taxon>Pseudomonadota</taxon>
        <taxon>Gammaproteobacteria</taxon>
        <taxon>Pseudomonadales</taxon>
        <taxon>Pseudomonadaceae</taxon>
        <taxon>Azotobacter</taxon>
    </lineage>
</organism>
<dbReference type="HOGENOM" id="CLU_176022_4_2_6"/>
<keyword evidence="1" id="KW-1133">Transmembrane helix</keyword>
<dbReference type="InterPro" id="IPR021309">
    <property type="entry name" value="YgaP-like_TM"/>
</dbReference>
<dbReference type="Proteomes" id="UP000068210">
    <property type="component" value="Chromosome"/>
</dbReference>
<evidence type="ECO:0000313" key="3">
    <source>
        <dbReference type="EMBL" id="AJE21141.1"/>
    </source>
</evidence>
<dbReference type="Pfam" id="PF11127">
    <property type="entry name" value="YgaP-like_TM"/>
    <property type="match status" value="1"/>
</dbReference>
<feature type="transmembrane region" description="Helical" evidence="1">
    <location>
        <begin position="12"/>
        <end position="34"/>
    </location>
</feature>
<dbReference type="AlphaFoldDB" id="A0A0C4WLR0"/>
<keyword evidence="4" id="KW-1185">Reference proteome</keyword>
<dbReference type="STRING" id="1328314.Achr_16840"/>
<name>A0A0C4WLR0_9GAMM</name>